<dbReference type="EMBL" id="CP016172">
    <property type="protein sequence ID" value="ANN80126.1"/>
    <property type="molecule type" value="Genomic_DNA"/>
</dbReference>
<dbReference type="SUPFAM" id="SSF101738">
    <property type="entry name" value="SspB-like"/>
    <property type="match status" value="1"/>
</dbReference>
<keyword evidence="3" id="KW-1185">Reference proteome</keyword>
<organism evidence="2 3">
    <name type="scientific">Bordetella flabilis</name>
    <dbReference type="NCBI Taxonomy" id="463014"/>
    <lineage>
        <taxon>Bacteria</taxon>
        <taxon>Pseudomonadati</taxon>
        <taxon>Pseudomonadota</taxon>
        <taxon>Betaproteobacteria</taxon>
        <taxon>Burkholderiales</taxon>
        <taxon>Alcaligenaceae</taxon>
        <taxon>Bordetella</taxon>
    </lineage>
</organism>
<reference evidence="2 3" key="1">
    <citation type="submission" date="2016-06" db="EMBL/GenBank/DDBJ databases">
        <title>Complete genome sequences of Bordetella bronchialis and Bordetella flabilis.</title>
        <authorList>
            <person name="LiPuma J.J."/>
            <person name="Spilker T."/>
        </authorList>
    </citation>
    <scope>NUCLEOTIDE SEQUENCE [LARGE SCALE GENOMIC DNA]</scope>
    <source>
        <strain evidence="2 3">AU10664</strain>
    </source>
</reference>
<dbReference type="NCBIfam" id="NF008769">
    <property type="entry name" value="PRK11798.2-5"/>
    <property type="match status" value="1"/>
</dbReference>
<sequence length="154" mass="16392">MGESSTKPYLIRALHEWCTDNGYTPYIVVQVNDRTMVPPAHVRDGQITLNIGNLATNKLSLGNDFIEFQARFNGVVEVVSVPVGAVSAIYARETGAGMGFEVQNEDDTQEDRPARDGTASAGTRPGTGQPGSNADDGPGGEDPSPPRPHLTIVK</sequence>
<gene>
    <name evidence="2" type="ORF">BAU07_00605</name>
</gene>
<dbReference type="PANTHER" id="PTHR37486">
    <property type="entry name" value="STRINGENT STARVATION PROTEIN B"/>
    <property type="match status" value="1"/>
</dbReference>
<keyword evidence="2" id="KW-0645">Protease</keyword>
<keyword evidence="2" id="KW-0378">Hydrolase</keyword>
<dbReference type="InterPro" id="IPR036760">
    <property type="entry name" value="SspB-like_sf"/>
</dbReference>
<evidence type="ECO:0000313" key="3">
    <source>
        <dbReference type="Proteomes" id="UP000091926"/>
    </source>
</evidence>
<dbReference type="InterPro" id="IPR007481">
    <property type="entry name" value="SspB"/>
</dbReference>
<dbReference type="Pfam" id="PF04386">
    <property type="entry name" value="SspB"/>
    <property type="match status" value="1"/>
</dbReference>
<dbReference type="PIRSF" id="PIRSF005276">
    <property type="entry name" value="SspB"/>
    <property type="match status" value="1"/>
</dbReference>
<accession>A0A193GL40</accession>
<dbReference type="RefSeq" id="WP_066664446.1">
    <property type="nucleotide sequence ID" value="NZ_CBCSCL010000002.1"/>
</dbReference>
<dbReference type="Proteomes" id="UP000091926">
    <property type="component" value="Chromosome"/>
</dbReference>
<dbReference type="GO" id="GO:0045732">
    <property type="term" value="P:positive regulation of protein catabolic process"/>
    <property type="evidence" value="ECO:0007669"/>
    <property type="project" value="TreeGrafter"/>
</dbReference>
<proteinExistence type="predicted"/>
<protein>
    <submittedName>
        <fullName evidence="2">ClpXP protease specificity-enhancing factor</fullName>
    </submittedName>
</protein>
<dbReference type="Gene3D" id="2.30.30.220">
    <property type="entry name" value="SspB-like"/>
    <property type="match status" value="1"/>
</dbReference>
<dbReference type="STRING" id="463014.BAU07_00605"/>
<dbReference type="KEGG" id="bfz:BAU07_00605"/>
<dbReference type="GO" id="GO:0008233">
    <property type="term" value="F:peptidase activity"/>
    <property type="evidence" value="ECO:0007669"/>
    <property type="project" value="UniProtKB-KW"/>
</dbReference>
<dbReference type="PANTHER" id="PTHR37486:SF1">
    <property type="entry name" value="STRINGENT STARVATION PROTEIN B"/>
    <property type="match status" value="1"/>
</dbReference>
<evidence type="ECO:0000313" key="2">
    <source>
        <dbReference type="EMBL" id="ANN80126.1"/>
    </source>
</evidence>
<dbReference type="OrthoDB" id="9797358at2"/>
<dbReference type="GO" id="GO:0006508">
    <property type="term" value="P:proteolysis"/>
    <property type="evidence" value="ECO:0007669"/>
    <property type="project" value="UniProtKB-KW"/>
</dbReference>
<dbReference type="AlphaFoldDB" id="A0A193GL40"/>
<dbReference type="GO" id="GO:0005840">
    <property type="term" value="C:ribosome"/>
    <property type="evidence" value="ECO:0007669"/>
    <property type="project" value="TreeGrafter"/>
</dbReference>
<evidence type="ECO:0000256" key="1">
    <source>
        <dbReference type="SAM" id="MobiDB-lite"/>
    </source>
</evidence>
<name>A0A193GL40_9BORD</name>
<feature type="region of interest" description="Disordered" evidence="1">
    <location>
        <begin position="96"/>
        <end position="154"/>
    </location>
</feature>
<dbReference type="GO" id="GO:0005829">
    <property type="term" value="C:cytosol"/>
    <property type="evidence" value="ECO:0007669"/>
    <property type="project" value="TreeGrafter"/>
</dbReference>